<gene>
    <name evidence="1" type="ORF">UFOPK1826_00391</name>
    <name evidence="2" type="ORF">UFOPK4345_00156</name>
</gene>
<evidence type="ECO:0000313" key="1">
    <source>
        <dbReference type="EMBL" id="CAB4596823.1"/>
    </source>
</evidence>
<dbReference type="SUPFAM" id="SSF51197">
    <property type="entry name" value="Clavaminate synthase-like"/>
    <property type="match status" value="1"/>
</dbReference>
<name>A0A6J6GBE7_9ZZZZ</name>
<dbReference type="GO" id="GO:0046872">
    <property type="term" value="F:metal ion binding"/>
    <property type="evidence" value="ECO:0007669"/>
    <property type="project" value="UniProtKB-ARBA"/>
</dbReference>
<dbReference type="AlphaFoldDB" id="A0A6J6GBE7"/>
<dbReference type="PANTHER" id="PTHR20883:SF48">
    <property type="entry name" value="ECTOINE DIOXYGENASE"/>
    <property type="match status" value="1"/>
</dbReference>
<reference evidence="1" key="1">
    <citation type="submission" date="2020-05" db="EMBL/GenBank/DDBJ databases">
        <authorList>
            <person name="Chiriac C."/>
            <person name="Salcher M."/>
            <person name="Ghai R."/>
            <person name="Kavagutti S V."/>
        </authorList>
    </citation>
    <scope>NUCLEOTIDE SEQUENCE</scope>
</reference>
<dbReference type="EMBL" id="CAEZUN010000033">
    <property type="protein sequence ID" value="CAB4596823.1"/>
    <property type="molecule type" value="Genomic_DNA"/>
</dbReference>
<dbReference type="InterPro" id="IPR008775">
    <property type="entry name" value="Phytyl_CoA_dOase-like"/>
</dbReference>
<dbReference type="PANTHER" id="PTHR20883">
    <property type="entry name" value="PHYTANOYL-COA DIOXYGENASE DOMAIN CONTAINING 1"/>
    <property type="match status" value="1"/>
</dbReference>
<dbReference type="Pfam" id="PF05721">
    <property type="entry name" value="PhyH"/>
    <property type="match status" value="1"/>
</dbReference>
<accession>A0A6J6GBE7</accession>
<sequence>MRIWGVMNSHPWNKSFVWQNHTVTSGALTQTQIDQFDNDGYVIVNDIFTSDELKELVKITDVAQAEAAAFLAAQPNERIAISEIGAITFAAQLASTKPEIQKFVKNTTIMGACRDLIGPDVRMYHDQAVYKQIEKPRRFPWHQDNGYLFVEPQHYLTCWIALNDVTIENGCPQIISGLHKNGTLSHYFVPTLGYECFENPPSTPVVAEIKAGGAVFFSSLTPHLTGPNNSNDVRKAYIIQYAQHDAVVLEGNAADGASTGSHTIASESRGIAVLESGQICAN</sequence>
<dbReference type="GO" id="GO:0016491">
    <property type="term" value="F:oxidoreductase activity"/>
    <property type="evidence" value="ECO:0007669"/>
    <property type="project" value="UniProtKB-ARBA"/>
</dbReference>
<evidence type="ECO:0000313" key="2">
    <source>
        <dbReference type="EMBL" id="CAB5059164.1"/>
    </source>
</evidence>
<proteinExistence type="predicted"/>
<organism evidence="1">
    <name type="scientific">freshwater metagenome</name>
    <dbReference type="NCBI Taxonomy" id="449393"/>
    <lineage>
        <taxon>unclassified sequences</taxon>
        <taxon>metagenomes</taxon>
        <taxon>ecological metagenomes</taxon>
    </lineage>
</organism>
<protein>
    <submittedName>
        <fullName evidence="1">Unannotated protein</fullName>
    </submittedName>
</protein>
<dbReference type="Gene3D" id="2.60.120.620">
    <property type="entry name" value="q2cbj1_9rhob like domain"/>
    <property type="match status" value="1"/>
</dbReference>
<dbReference type="EMBL" id="CAFBQV010000012">
    <property type="protein sequence ID" value="CAB5059164.1"/>
    <property type="molecule type" value="Genomic_DNA"/>
</dbReference>